<proteinExistence type="inferred from homology"/>
<name>A0A1E3PLK7_9ASCO</name>
<sequence>WASNATIRQITPRSIIAGLGIGSIVLFSNFQFGLQTGWVSMMSLPSALLAFALFKSLQSYLSYPFSDIENVFVQSISVAVGTGPLAFGLVGIVPAIEKFMTQDEAGGTGSSPIQFSTWDLIIWSAGLAFFGVFFAIPLRKQVIIREKLKFPSGSATATMIAVLHRSDIDHDSKDGSNVAESDDEINSIYSDISENINTINPATAKKAYQKNITLLGISFTLSSVYSLLSIFLPAIKNIPILGPHLAQSYLWTLQPSPAYIGQGVIMGLPTVSSMLFGCILGWGILAPLANHMDWATGPVDDWKQGAQGWILWISLGIMVIDSLVGFFFITAKILIKITAEKSQYELLIHGSEQENEDESDKLEDAPLNQQVSTKTTIIGLLISSTFLPLSLHMLFGSLVPIIPLIFALLLSLILSLLAVRCLGETDLNPVSGIGKLSQIVFALILPRKPSSVLINLIAGSVAEAGAQQAGDLMQDLKTGHLLKASPKAQFIAQMIGTLWSVFLSAIVYRLYNRVYEIPSDMFRIPTAVIWIDCARLVTGQGLPPMAWECTVGFAVIFGVISLLKTWNRWAWTKWLPSGVAVGVGIFNTPGFTLARFVGGVIAWWWMRGIVVSNNEDKENVWMIIGASGLILGEGVFSVVGLIIES</sequence>
<feature type="non-terminal residue" evidence="8">
    <location>
        <position position="645"/>
    </location>
</feature>
<dbReference type="PANTHER" id="PTHR31645">
    <property type="entry name" value="OLIGOPEPTIDE TRANSPORTER YGL114W-RELATED"/>
    <property type="match status" value="1"/>
</dbReference>
<feature type="transmembrane region" description="Helical" evidence="7">
    <location>
        <begin position="401"/>
        <end position="419"/>
    </location>
</feature>
<dbReference type="AlphaFoldDB" id="A0A1E3PLK7"/>
<dbReference type="NCBIfam" id="TIGR00728">
    <property type="entry name" value="OPT_sfam"/>
    <property type="match status" value="1"/>
</dbReference>
<evidence type="ECO:0000256" key="7">
    <source>
        <dbReference type="SAM" id="Phobius"/>
    </source>
</evidence>
<evidence type="ECO:0000313" key="9">
    <source>
        <dbReference type="Proteomes" id="UP000095009"/>
    </source>
</evidence>
<feature type="transmembrane region" description="Helical" evidence="7">
    <location>
        <begin position="36"/>
        <end position="54"/>
    </location>
</feature>
<feature type="transmembrane region" description="Helical" evidence="7">
    <location>
        <begin position="309"/>
        <end position="335"/>
    </location>
</feature>
<keyword evidence="4 7" id="KW-0812">Transmembrane</keyword>
<organism evidence="8 9">
    <name type="scientific">Nadsonia fulvescens var. elongata DSM 6958</name>
    <dbReference type="NCBI Taxonomy" id="857566"/>
    <lineage>
        <taxon>Eukaryota</taxon>
        <taxon>Fungi</taxon>
        <taxon>Dikarya</taxon>
        <taxon>Ascomycota</taxon>
        <taxon>Saccharomycotina</taxon>
        <taxon>Dipodascomycetes</taxon>
        <taxon>Dipodascales</taxon>
        <taxon>Dipodascales incertae sedis</taxon>
        <taxon>Nadsonia</taxon>
    </lineage>
</organism>
<reference evidence="8 9" key="1">
    <citation type="journal article" date="2016" name="Proc. Natl. Acad. Sci. U.S.A.">
        <title>Comparative genomics of biotechnologically important yeasts.</title>
        <authorList>
            <person name="Riley R."/>
            <person name="Haridas S."/>
            <person name="Wolfe K.H."/>
            <person name="Lopes M.R."/>
            <person name="Hittinger C.T."/>
            <person name="Goeker M."/>
            <person name="Salamov A.A."/>
            <person name="Wisecaver J.H."/>
            <person name="Long T.M."/>
            <person name="Calvey C.H."/>
            <person name="Aerts A.L."/>
            <person name="Barry K.W."/>
            <person name="Choi C."/>
            <person name="Clum A."/>
            <person name="Coughlan A.Y."/>
            <person name="Deshpande S."/>
            <person name="Douglass A.P."/>
            <person name="Hanson S.J."/>
            <person name="Klenk H.-P."/>
            <person name="LaButti K.M."/>
            <person name="Lapidus A."/>
            <person name="Lindquist E.A."/>
            <person name="Lipzen A.M."/>
            <person name="Meier-Kolthoff J.P."/>
            <person name="Ohm R.A."/>
            <person name="Otillar R.P."/>
            <person name="Pangilinan J.L."/>
            <person name="Peng Y."/>
            <person name="Rokas A."/>
            <person name="Rosa C.A."/>
            <person name="Scheuner C."/>
            <person name="Sibirny A.A."/>
            <person name="Slot J.C."/>
            <person name="Stielow J.B."/>
            <person name="Sun H."/>
            <person name="Kurtzman C.P."/>
            <person name="Blackwell M."/>
            <person name="Grigoriev I.V."/>
            <person name="Jeffries T.W."/>
        </authorList>
    </citation>
    <scope>NUCLEOTIDE SEQUENCE [LARGE SCALE GENOMIC DNA]</scope>
    <source>
        <strain evidence="8 9">DSM 6958</strain>
    </source>
</reference>
<accession>A0A1E3PLK7</accession>
<evidence type="ECO:0000256" key="3">
    <source>
        <dbReference type="ARBA" id="ARBA00022448"/>
    </source>
</evidence>
<keyword evidence="3" id="KW-0813">Transport</keyword>
<feature type="transmembrane region" description="Helical" evidence="7">
    <location>
        <begin position="578"/>
        <end position="605"/>
    </location>
</feature>
<feature type="transmembrane region" description="Helical" evidence="7">
    <location>
        <begin position="212"/>
        <end position="232"/>
    </location>
</feature>
<gene>
    <name evidence="8" type="ORF">NADFUDRAFT_9900</name>
</gene>
<feature type="transmembrane region" description="Helical" evidence="7">
    <location>
        <begin position="545"/>
        <end position="566"/>
    </location>
</feature>
<feature type="non-terminal residue" evidence="8">
    <location>
        <position position="1"/>
    </location>
</feature>
<dbReference type="GO" id="GO:0000329">
    <property type="term" value="C:fungal-type vacuole membrane"/>
    <property type="evidence" value="ECO:0007669"/>
    <property type="project" value="TreeGrafter"/>
</dbReference>
<dbReference type="InterPro" id="IPR045035">
    <property type="entry name" value="YSL-like"/>
</dbReference>
<evidence type="ECO:0000313" key="8">
    <source>
        <dbReference type="EMBL" id="ODQ66326.1"/>
    </source>
</evidence>
<dbReference type="OrthoDB" id="627262at2759"/>
<feature type="transmembrane region" description="Helical" evidence="7">
    <location>
        <begin position="265"/>
        <end position="289"/>
    </location>
</feature>
<evidence type="ECO:0000256" key="5">
    <source>
        <dbReference type="ARBA" id="ARBA00022989"/>
    </source>
</evidence>
<comment type="subcellular location">
    <subcellularLocation>
        <location evidence="1">Membrane</location>
        <topology evidence="1">Multi-pass membrane protein</topology>
    </subcellularLocation>
</comment>
<keyword evidence="6 7" id="KW-0472">Membrane</keyword>
<protein>
    <submittedName>
        <fullName evidence="8">OPT superfamily oligopeptide transporter</fullName>
    </submittedName>
</protein>
<evidence type="ECO:0000256" key="1">
    <source>
        <dbReference type="ARBA" id="ARBA00004141"/>
    </source>
</evidence>
<feature type="transmembrane region" description="Helical" evidence="7">
    <location>
        <begin position="75"/>
        <end position="96"/>
    </location>
</feature>
<dbReference type="GO" id="GO:0035673">
    <property type="term" value="F:oligopeptide transmembrane transporter activity"/>
    <property type="evidence" value="ECO:0007669"/>
    <property type="project" value="InterPro"/>
</dbReference>
<comment type="similarity">
    <text evidence="2">Belongs to the oligopeptide OPT transporter family.</text>
</comment>
<dbReference type="STRING" id="857566.A0A1E3PLK7"/>
<evidence type="ECO:0000256" key="2">
    <source>
        <dbReference type="ARBA" id="ARBA00008807"/>
    </source>
</evidence>
<dbReference type="Proteomes" id="UP000095009">
    <property type="component" value="Unassembled WGS sequence"/>
</dbReference>
<dbReference type="EMBL" id="KV454408">
    <property type="protein sequence ID" value="ODQ66326.1"/>
    <property type="molecule type" value="Genomic_DNA"/>
</dbReference>
<dbReference type="Pfam" id="PF03169">
    <property type="entry name" value="OPT"/>
    <property type="match status" value="1"/>
</dbReference>
<dbReference type="InterPro" id="IPR004813">
    <property type="entry name" value="OPT"/>
</dbReference>
<feature type="transmembrane region" description="Helical" evidence="7">
    <location>
        <begin position="120"/>
        <end position="138"/>
    </location>
</feature>
<feature type="transmembrane region" description="Helical" evidence="7">
    <location>
        <begin position="490"/>
        <end position="511"/>
    </location>
</feature>
<feature type="transmembrane region" description="Helical" evidence="7">
    <location>
        <begin position="620"/>
        <end position="643"/>
    </location>
</feature>
<feature type="transmembrane region" description="Helical" evidence="7">
    <location>
        <begin position="12"/>
        <end position="30"/>
    </location>
</feature>
<keyword evidence="9" id="KW-1185">Reference proteome</keyword>
<evidence type="ECO:0000256" key="6">
    <source>
        <dbReference type="ARBA" id="ARBA00023136"/>
    </source>
</evidence>
<keyword evidence="5 7" id="KW-1133">Transmembrane helix</keyword>
<dbReference type="PANTHER" id="PTHR31645:SF0">
    <property type="entry name" value="OLIGOPEPTIDE TRANSPORTER YGL114W-RELATED"/>
    <property type="match status" value="1"/>
</dbReference>
<evidence type="ECO:0000256" key="4">
    <source>
        <dbReference type="ARBA" id="ARBA00022692"/>
    </source>
</evidence>